<protein>
    <submittedName>
        <fullName evidence="4">SDR family oxidoreductase</fullName>
    </submittedName>
</protein>
<dbReference type="Gene3D" id="3.40.50.720">
    <property type="entry name" value="NAD(P)-binding Rossmann-like Domain"/>
    <property type="match status" value="1"/>
</dbReference>
<evidence type="ECO:0000313" key="5">
    <source>
        <dbReference type="Proteomes" id="UP000317982"/>
    </source>
</evidence>
<gene>
    <name evidence="4" type="ORF">FL583_11570</name>
</gene>
<dbReference type="InterPro" id="IPR020904">
    <property type="entry name" value="Sc_DH/Rdtase_CS"/>
</dbReference>
<name>A0A545AUW6_9ACTN</name>
<organism evidence="4 5">
    <name type="scientific">Cryptosporangium phraense</name>
    <dbReference type="NCBI Taxonomy" id="2593070"/>
    <lineage>
        <taxon>Bacteria</taxon>
        <taxon>Bacillati</taxon>
        <taxon>Actinomycetota</taxon>
        <taxon>Actinomycetes</taxon>
        <taxon>Cryptosporangiales</taxon>
        <taxon>Cryptosporangiaceae</taxon>
        <taxon>Cryptosporangium</taxon>
    </lineage>
</organism>
<sequence>MNDVRSGGLGVLPLVGKVAVVTGASSGIGAATAHRLAEQGASVVVGYHHGADRAAGVVAALPGNGHRHEPIPIEDSARLTEVAQLVEREYGRCDVLVNSAGVTQKIAHSDLDALDDELFDSLLRINVRGPFATVRAFAPLLAATGDGIVVNVSSISGTTGSGSNIAYCAAKAALDNLTLSLGRALGPAVRVLGVAPAAVDTGFVPGRGSDAVLAQARTTPLQVVVHPDDVAVSIIGAVTHFRVSTGTTLVIDGGKHL</sequence>
<dbReference type="Pfam" id="PF00106">
    <property type="entry name" value="adh_short"/>
    <property type="match status" value="1"/>
</dbReference>
<keyword evidence="2" id="KW-0560">Oxidoreductase</keyword>
<dbReference type="CDD" id="cd05233">
    <property type="entry name" value="SDR_c"/>
    <property type="match status" value="1"/>
</dbReference>
<proteinExistence type="inferred from homology"/>
<evidence type="ECO:0000313" key="4">
    <source>
        <dbReference type="EMBL" id="TQS45127.1"/>
    </source>
</evidence>
<evidence type="ECO:0000256" key="1">
    <source>
        <dbReference type="ARBA" id="ARBA00006484"/>
    </source>
</evidence>
<dbReference type="PRINTS" id="PR00081">
    <property type="entry name" value="GDHRDH"/>
</dbReference>
<keyword evidence="5" id="KW-1185">Reference proteome</keyword>
<dbReference type="RefSeq" id="WP_142704577.1">
    <property type="nucleotide sequence ID" value="NZ_VIRS01000006.1"/>
</dbReference>
<reference evidence="4 5" key="1">
    <citation type="submission" date="2019-07" db="EMBL/GenBank/DDBJ databases">
        <title>Cryptosporangium phraense sp. nov., isolated from plant litter.</title>
        <authorList>
            <person name="Suriyachadkun C."/>
        </authorList>
    </citation>
    <scope>NUCLEOTIDE SEQUENCE [LARGE SCALE GENOMIC DNA]</scope>
    <source>
        <strain evidence="4 5">A-T 5661</strain>
    </source>
</reference>
<evidence type="ECO:0000256" key="2">
    <source>
        <dbReference type="ARBA" id="ARBA00023002"/>
    </source>
</evidence>
<dbReference type="OrthoDB" id="658698at2"/>
<comment type="caution">
    <text evidence="4">The sequence shown here is derived from an EMBL/GenBank/DDBJ whole genome shotgun (WGS) entry which is preliminary data.</text>
</comment>
<dbReference type="SUPFAM" id="SSF51735">
    <property type="entry name" value="NAD(P)-binding Rossmann-fold domains"/>
    <property type="match status" value="1"/>
</dbReference>
<dbReference type="InParanoid" id="A0A545AUW6"/>
<dbReference type="Proteomes" id="UP000317982">
    <property type="component" value="Unassembled WGS sequence"/>
</dbReference>
<dbReference type="GO" id="GO:0016491">
    <property type="term" value="F:oxidoreductase activity"/>
    <property type="evidence" value="ECO:0007669"/>
    <property type="project" value="UniProtKB-KW"/>
</dbReference>
<dbReference type="InterPro" id="IPR036291">
    <property type="entry name" value="NAD(P)-bd_dom_sf"/>
</dbReference>
<dbReference type="PRINTS" id="PR00080">
    <property type="entry name" value="SDRFAMILY"/>
</dbReference>
<dbReference type="AlphaFoldDB" id="A0A545AUW6"/>
<dbReference type="InterPro" id="IPR002347">
    <property type="entry name" value="SDR_fam"/>
</dbReference>
<accession>A0A545AUW6</accession>
<dbReference type="PANTHER" id="PTHR43639:SF1">
    <property type="entry name" value="SHORT-CHAIN DEHYDROGENASE_REDUCTASE FAMILY PROTEIN"/>
    <property type="match status" value="1"/>
</dbReference>
<comment type="similarity">
    <text evidence="1 3">Belongs to the short-chain dehydrogenases/reductases (SDR) family.</text>
</comment>
<evidence type="ECO:0000256" key="3">
    <source>
        <dbReference type="RuleBase" id="RU000363"/>
    </source>
</evidence>
<dbReference type="EMBL" id="VIRS01000006">
    <property type="protein sequence ID" value="TQS45127.1"/>
    <property type="molecule type" value="Genomic_DNA"/>
</dbReference>
<dbReference type="PROSITE" id="PS00061">
    <property type="entry name" value="ADH_SHORT"/>
    <property type="match status" value="1"/>
</dbReference>
<dbReference type="PANTHER" id="PTHR43639">
    <property type="entry name" value="OXIDOREDUCTASE, SHORT-CHAIN DEHYDROGENASE/REDUCTASE FAMILY (AFU_ORTHOLOGUE AFUA_5G02870)"/>
    <property type="match status" value="1"/>
</dbReference>